<dbReference type="EMBL" id="CP002046">
    <property type="protein sequence ID" value="EAP86107.1"/>
    <property type="molecule type" value="Genomic_DNA"/>
</dbReference>
<dbReference type="Proteomes" id="UP000002297">
    <property type="component" value="Chromosome"/>
</dbReference>
<organism evidence="2 3">
    <name type="scientific">Croceibacter atlanticus (strain ATCC BAA-628 / JCM 21780 / CIP 108009 / IAM 15332 / KCTC 12090 / HTCC2559)</name>
    <dbReference type="NCBI Taxonomy" id="216432"/>
    <lineage>
        <taxon>Bacteria</taxon>
        <taxon>Pseudomonadati</taxon>
        <taxon>Bacteroidota</taxon>
        <taxon>Flavobacteriia</taxon>
        <taxon>Flavobacteriales</taxon>
        <taxon>Flavobacteriaceae</taxon>
        <taxon>Croceibacter</taxon>
    </lineage>
</organism>
<keyword evidence="3" id="KW-1185">Reference proteome</keyword>
<dbReference type="eggNOG" id="COG2373">
    <property type="taxonomic scope" value="Bacteria"/>
</dbReference>
<proteinExistence type="predicted"/>
<dbReference type="GeneID" id="89453500"/>
<dbReference type="AlphaFoldDB" id="A3UBV6"/>
<evidence type="ECO:0000313" key="3">
    <source>
        <dbReference type="Proteomes" id="UP000002297"/>
    </source>
</evidence>
<dbReference type="STRING" id="216432.CA2559_08741"/>
<dbReference type="HOGENOM" id="CLU_013214_2_0_10"/>
<dbReference type="RefSeq" id="WP_013187493.1">
    <property type="nucleotide sequence ID" value="NC_014230.1"/>
</dbReference>
<feature type="chain" id="PRO_5002661008" description="TonB-dependent receptor plug domain-containing protein" evidence="1">
    <location>
        <begin position="25"/>
        <end position="558"/>
    </location>
</feature>
<feature type="signal peptide" evidence="1">
    <location>
        <begin position="1"/>
        <end position="24"/>
    </location>
</feature>
<keyword evidence="1" id="KW-0732">Signal</keyword>
<sequence>MGRIIQTTLQFCLLLIISSSTIQAQQLAKEWPEETVHLTSNSQTFLAGEKLLYSCVLTNNNETSNLSKVLYVELFDETNTSIFKHKLQVANGKANSDYFIPTSLSTGHYKLVAYTMLSQYNTKQPFAEKDVYVINTFKTYNKPERSTATIAYDSVVKGSKTSVVSIETSTSTLNKRDELTINVMPMQDDILFASLSVREVLPIKVNEDTNADNIQPITNYNAIPELRGEIISGTVSGPSGNLQDVNVSLSMPGEDFINLQAITNTSGKFYFVLNAPYKSQNAVVSINEASFPNASINLDDKAFKFKNQLNYNTVAVSETVNSWLLQKSIDLQIENAFYEAKKDTILEPKFSDKFYEPLGETFVLDEYTRFGTVRETFIEVINLAGFRKTDDGYNLLVYNYDNEDETVSQSEEPPLILIDGFKQYNTKALINLDPYTIENITIVPEQYRRGSQIYNGVVSVVTKEKDFYPNTLDASAKEITLQALEYDKSYFTPNYKENSEKNIPDFRAQLFWKPSIPLKPTTFKVVTADKTGRYEINVSGLLKNGEAFENVIYVEVQE</sequence>
<evidence type="ECO:0008006" key="4">
    <source>
        <dbReference type="Google" id="ProtNLM"/>
    </source>
</evidence>
<reference evidence="2 3" key="1">
    <citation type="journal article" date="2010" name="J. Bacteriol.">
        <title>The complete genome sequence of Croceibacter atlanticus HTCC2559T.</title>
        <authorList>
            <person name="Oh H.M."/>
            <person name="Kang I."/>
            <person name="Ferriera S."/>
            <person name="Giovannoni S.J."/>
            <person name="Cho J.C."/>
        </authorList>
    </citation>
    <scope>NUCLEOTIDE SEQUENCE [LARGE SCALE GENOMIC DNA]</scope>
    <source>
        <strain evidence="3">ATCC BAA-628 / HTCC2559 / KCTC 12090</strain>
    </source>
</reference>
<protein>
    <recommendedName>
        <fullName evidence="4">TonB-dependent receptor plug domain-containing protein</fullName>
    </recommendedName>
</protein>
<dbReference type="KEGG" id="cat:CA2559_08741"/>
<gene>
    <name evidence="2" type="ordered locus">CA2559_08741</name>
</gene>
<name>A3UBV6_CROAH</name>
<evidence type="ECO:0000256" key="1">
    <source>
        <dbReference type="SAM" id="SignalP"/>
    </source>
</evidence>
<evidence type="ECO:0000313" key="2">
    <source>
        <dbReference type="EMBL" id="EAP86107.1"/>
    </source>
</evidence>
<accession>A3UBV6</accession>
<dbReference type="OrthoDB" id="679547at2"/>